<dbReference type="FunFam" id="3.30.565.10:FF:000006">
    <property type="entry name" value="Sensor histidine kinase WalK"/>
    <property type="match status" value="1"/>
</dbReference>
<feature type="transmembrane region" description="Helical" evidence="7">
    <location>
        <begin position="175"/>
        <end position="195"/>
    </location>
</feature>
<dbReference type="InterPro" id="IPR036890">
    <property type="entry name" value="HATPase_C_sf"/>
</dbReference>
<feature type="transmembrane region" description="Helical" evidence="7">
    <location>
        <begin position="65"/>
        <end position="89"/>
    </location>
</feature>
<dbReference type="PRINTS" id="PR00344">
    <property type="entry name" value="BCTRLSENSOR"/>
</dbReference>
<dbReference type="PROSITE" id="PS50109">
    <property type="entry name" value="HIS_KIN"/>
    <property type="match status" value="1"/>
</dbReference>
<dbReference type="EC" id="2.7.13.3" evidence="2"/>
<evidence type="ECO:0000256" key="6">
    <source>
        <dbReference type="ARBA" id="ARBA00023012"/>
    </source>
</evidence>
<dbReference type="PANTHER" id="PTHR45453">
    <property type="entry name" value="PHOSPHATE REGULON SENSOR PROTEIN PHOR"/>
    <property type="match status" value="1"/>
</dbReference>
<dbReference type="CDD" id="cd00082">
    <property type="entry name" value="HisKA"/>
    <property type="match status" value="1"/>
</dbReference>
<keyword evidence="6" id="KW-0902">Two-component regulatory system</keyword>
<keyword evidence="7" id="KW-0472">Membrane</keyword>
<evidence type="ECO:0000259" key="8">
    <source>
        <dbReference type="PROSITE" id="PS50109"/>
    </source>
</evidence>
<feature type="transmembrane region" description="Helical" evidence="7">
    <location>
        <begin position="6"/>
        <end position="26"/>
    </location>
</feature>
<name>A0A2H0BCY6_9BACT</name>
<feature type="transmembrane region" description="Helical" evidence="7">
    <location>
        <begin position="101"/>
        <end position="119"/>
    </location>
</feature>
<evidence type="ECO:0000256" key="4">
    <source>
        <dbReference type="ARBA" id="ARBA00022679"/>
    </source>
</evidence>
<feature type="transmembrane region" description="Helical" evidence="7">
    <location>
        <begin position="264"/>
        <end position="285"/>
    </location>
</feature>
<evidence type="ECO:0000256" key="2">
    <source>
        <dbReference type="ARBA" id="ARBA00012438"/>
    </source>
</evidence>
<evidence type="ECO:0000313" key="9">
    <source>
        <dbReference type="EMBL" id="PIP55491.1"/>
    </source>
</evidence>
<dbReference type="SMART" id="SM00388">
    <property type="entry name" value="HisKA"/>
    <property type="match status" value="1"/>
</dbReference>
<feature type="domain" description="Histidine kinase" evidence="8">
    <location>
        <begin position="301"/>
        <end position="519"/>
    </location>
</feature>
<dbReference type="SUPFAM" id="SSF47384">
    <property type="entry name" value="Homodimeric domain of signal transducing histidine kinase"/>
    <property type="match status" value="1"/>
</dbReference>
<feature type="transmembrane region" description="Helical" evidence="7">
    <location>
        <begin position="139"/>
        <end position="160"/>
    </location>
</feature>
<dbReference type="SMART" id="SM00387">
    <property type="entry name" value="HATPase_c"/>
    <property type="match status" value="1"/>
</dbReference>
<dbReference type="InterPro" id="IPR003661">
    <property type="entry name" value="HisK_dim/P_dom"/>
</dbReference>
<proteinExistence type="predicted"/>
<dbReference type="InterPro" id="IPR050351">
    <property type="entry name" value="BphY/WalK/GraS-like"/>
</dbReference>
<reference evidence="9 10" key="1">
    <citation type="submission" date="2017-09" db="EMBL/GenBank/DDBJ databases">
        <title>Depth-based differentiation of microbial function through sediment-hosted aquifers and enrichment of novel symbionts in the deep terrestrial subsurface.</title>
        <authorList>
            <person name="Probst A.J."/>
            <person name="Ladd B."/>
            <person name="Jarett J.K."/>
            <person name="Geller-Mcgrath D.E."/>
            <person name="Sieber C.M."/>
            <person name="Emerson J.B."/>
            <person name="Anantharaman K."/>
            <person name="Thomas B.C."/>
            <person name="Malmstrom R."/>
            <person name="Stieglmeier M."/>
            <person name="Klingl A."/>
            <person name="Woyke T."/>
            <person name="Ryan C.M."/>
            <person name="Banfield J.F."/>
        </authorList>
    </citation>
    <scope>NUCLEOTIDE SEQUENCE [LARGE SCALE GENOMIC DNA]</scope>
    <source>
        <strain evidence="9">CG22_combo_CG10-13_8_21_14_all_42_17</strain>
    </source>
</reference>
<keyword evidence="7" id="KW-0812">Transmembrane</keyword>
<accession>A0A2H0BCY6</accession>
<keyword evidence="5" id="KW-0418">Kinase</keyword>
<comment type="catalytic activity">
    <reaction evidence="1">
        <text>ATP + protein L-histidine = ADP + protein N-phospho-L-histidine.</text>
        <dbReference type="EC" id="2.7.13.3"/>
    </reaction>
</comment>
<evidence type="ECO:0000313" key="10">
    <source>
        <dbReference type="Proteomes" id="UP000229794"/>
    </source>
</evidence>
<dbReference type="GO" id="GO:0004721">
    <property type="term" value="F:phosphoprotein phosphatase activity"/>
    <property type="evidence" value="ECO:0007669"/>
    <property type="project" value="TreeGrafter"/>
</dbReference>
<dbReference type="InterPro" id="IPR005467">
    <property type="entry name" value="His_kinase_dom"/>
</dbReference>
<dbReference type="InterPro" id="IPR004358">
    <property type="entry name" value="Sig_transdc_His_kin-like_C"/>
</dbReference>
<evidence type="ECO:0000256" key="1">
    <source>
        <dbReference type="ARBA" id="ARBA00000085"/>
    </source>
</evidence>
<evidence type="ECO:0000256" key="3">
    <source>
        <dbReference type="ARBA" id="ARBA00022553"/>
    </source>
</evidence>
<organism evidence="9 10">
    <name type="scientific">Candidatus Zambryskibacteria bacterium CG22_combo_CG10-13_8_21_14_all_42_17</name>
    <dbReference type="NCBI Taxonomy" id="1975118"/>
    <lineage>
        <taxon>Bacteria</taxon>
        <taxon>Candidatus Zambryskiibacteriota</taxon>
    </lineage>
</organism>
<dbReference type="GO" id="GO:0016036">
    <property type="term" value="P:cellular response to phosphate starvation"/>
    <property type="evidence" value="ECO:0007669"/>
    <property type="project" value="TreeGrafter"/>
</dbReference>
<dbReference type="GO" id="GO:0000155">
    <property type="term" value="F:phosphorelay sensor kinase activity"/>
    <property type="evidence" value="ECO:0007669"/>
    <property type="project" value="InterPro"/>
</dbReference>
<feature type="transmembrane region" description="Helical" evidence="7">
    <location>
        <begin position="38"/>
        <end position="59"/>
    </location>
</feature>
<keyword evidence="3" id="KW-0597">Phosphoprotein</keyword>
<keyword evidence="7" id="KW-1133">Transmembrane helix</keyword>
<protein>
    <recommendedName>
        <fullName evidence="2">histidine kinase</fullName>
        <ecNumber evidence="2">2.7.13.3</ecNumber>
    </recommendedName>
</protein>
<evidence type="ECO:0000256" key="5">
    <source>
        <dbReference type="ARBA" id="ARBA00022777"/>
    </source>
</evidence>
<sequence length="520" mass="58918">MNELLVITIGYAVSLVLIIWLGTFVLLKDWKNSTNRLFFLMCLSIAGFQISFIFGANTADPSLAYWFWFANLSDIFIGIFYLHFIVLALHVMPKYKWVVRATYVIGLGIFAACILYPASFLPRVIPKMYFKTYLDGGPLYAVMLGFFLLCFLISLIIMFLEQQKHSIEGKRRTDYHIFAVFYGLATGVTAFPLVFNVPFNPMPSLLVGTFVIPMVYGMIKKDLLDIRIVARRTTIFTVMIFLITAAVTAVSLLSNYLSEHIPGFSYWMVPFLTALVATLVGYLYWQKSGEAEILKYEFINISTHKFRTPLTRIRWAAEAMLARADLPKETRGYASHIRESVMELIHLSNLLMNAVHVEKELYTYTHTNFSLKELVENVLVLFQTIIANKNIKLTVESPSNLPLVRGDRERLSSALHVFVENAVNYTPHGGNIDIKMKGYVDAIYLEITDSGIGISPDEKMHLFNKFYRSERAQKIDTGGVGVGLSIAKNIIERHRGTVGVSSKGTEKGSTFWFTLPISVK</sequence>
<dbReference type="Pfam" id="PF02518">
    <property type="entry name" value="HATPase_c"/>
    <property type="match status" value="1"/>
</dbReference>
<comment type="caution">
    <text evidence="9">The sequence shown here is derived from an EMBL/GenBank/DDBJ whole genome shotgun (WGS) entry which is preliminary data.</text>
</comment>
<feature type="transmembrane region" description="Helical" evidence="7">
    <location>
        <begin position="201"/>
        <end position="219"/>
    </location>
</feature>
<dbReference type="Gene3D" id="1.10.287.130">
    <property type="match status" value="1"/>
</dbReference>
<gene>
    <name evidence="9" type="ORF">COX06_02945</name>
</gene>
<dbReference type="GO" id="GO:0005886">
    <property type="term" value="C:plasma membrane"/>
    <property type="evidence" value="ECO:0007669"/>
    <property type="project" value="TreeGrafter"/>
</dbReference>
<dbReference type="EMBL" id="PCST01000038">
    <property type="protein sequence ID" value="PIP55491.1"/>
    <property type="molecule type" value="Genomic_DNA"/>
</dbReference>
<evidence type="ECO:0000256" key="7">
    <source>
        <dbReference type="SAM" id="Phobius"/>
    </source>
</evidence>
<dbReference type="SUPFAM" id="SSF55874">
    <property type="entry name" value="ATPase domain of HSP90 chaperone/DNA topoisomerase II/histidine kinase"/>
    <property type="match status" value="1"/>
</dbReference>
<dbReference type="Gene3D" id="3.30.565.10">
    <property type="entry name" value="Histidine kinase-like ATPase, C-terminal domain"/>
    <property type="match status" value="1"/>
</dbReference>
<keyword evidence="4" id="KW-0808">Transferase</keyword>
<dbReference type="PANTHER" id="PTHR45453:SF1">
    <property type="entry name" value="PHOSPHATE REGULON SENSOR PROTEIN PHOR"/>
    <property type="match status" value="1"/>
</dbReference>
<dbReference type="Proteomes" id="UP000229794">
    <property type="component" value="Unassembled WGS sequence"/>
</dbReference>
<dbReference type="AlphaFoldDB" id="A0A2H0BCY6"/>
<dbReference type="InterPro" id="IPR036097">
    <property type="entry name" value="HisK_dim/P_sf"/>
</dbReference>
<feature type="transmembrane region" description="Helical" evidence="7">
    <location>
        <begin position="235"/>
        <end position="258"/>
    </location>
</feature>
<dbReference type="InterPro" id="IPR003594">
    <property type="entry name" value="HATPase_dom"/>
</dbReference>